<dbReference type="NCBIfam" id="NF005495">
    <property type="entry name" value="PRK07109.1"/>
    <property type="match status" value="1"/>
</dbReference>
<evidence type="ECO:0000256" key="1">
    <source>
        <dbReference type="ARBA" id="ARBA00006484"/>
    </source>
</evidence>
<dbReference type="RefSeq" id="WP_184059897.1">
    <property type="nucleotide sequence ID" value="NZ_JACIJK010000011.1"/>
</dbReference>
<sequence>MTRLKRIADQVIVVTGASGGIGRATALMAASRGARVVVSARGREGLDALVAEIVEAGGRASVCVADVTEQGALERLATHAVETYRTIDTWVNNAGVAIAGKLEELPEEDGRRVFDVNFWGMVAGCKAALPHLKLRGGVLINMGSVTSDVAAPFMGLYSASKQKIRGYTDALRIELMMERAPVAVTLIKPAPIATPILQHQRNHNDRQATMPPPFYRPDDVAKTVLLAAENPERELYVGGAGRIGSALAQAFPNLADGAAALLGPTLFQTSRPSEKRPDNLDAPSASTATRGDTHGHASHASIYTALRTGPLRNLAGAGSIGRALLQGIRRS</sequence>
<accession>A0A7W9EX90</accession>
<dbReference type="Pfam" id="PF00106">
    <property type="entry name" value="adh_short"/>
    <property type="match status" value="1"/>
</dbReference>
<comment type="caution">
    <text evidence="6">The sequence shown here is derived from an EMBL/GenBank/DDBJ whole genome shotgun (WGS) entry which is preliminary data.</text>
</comment>
<reference evidence="6 7" key="1">
    <citation type="submission" date="2020-08" db="EMBL/GenBank/DDBJ databases">
        <title>Genomic Encyclopedia of Type Strains, Phase IV (KMG-IV): sequencing the most valuable type-strain genomes for metagenomic binning, comparative biology and taxonomic classification.</title>
        <authorList>
            <person name="Goeker M."/>
        </authorList>
    </citation>
    <scope>NUCLEOTIDE SEQUENCE [LARGE SCALE GENOMIC DNA]</scope>
    <source>
        <strain evidence="6 7">DSM 100044</strain>
    </source>
</reference>
<dbReference type="Gene3D" id="3.40.50.720">
    <property type="entry name" value="NAD(P)-binding Rossmann-like Domain"/>
    <property type="match status" value="1"/>
</dbReference>
<dbReference type="GO" id="GO:0016491">
    <property type="term" value="F:oxidoreductase activity"/>
    <property type="evidence" value="ECO:0007669"/>
    <property type="project" value="UniProtKB-KW"/>
</dbReference>
<dbReference type="GO" id="GO:0016020">
    <property type="term" value="C:membrane"/>
    <property type="evidence" value="ECO:0007669"/>
    <property type="project" value="TreeGrafter"/>
</dbReference>
<name>A0A7W9EX90_9SPHN</name>
<feature type="region of interest" description="Disordered" evidence="4">
    <location>
        <begin position="268"/>
        <end position="296"/>
    </location>
</feature>
<evidence type="ECO:0000259" key="5">
    <source>
        <dbReference type="SMART" id="SM00822"/>
    </source>
</evidence>
<dbReference type="AlphaFoldDB" id="A0A7W9EX90"/>
<evidence type="ECO:0000256" key="3">
    <source>
        <dbReference type="RuleBase" id="RU000363"/>
    </source>
</evidence>
<evidence type="ECO:0000256" key="2">
    <source>
        <dbReference type="ARBA" id="ARBA00023002"/>
    </source>
</evidence>
<dbReference type="InterPro" id="IPR036291">
    <property type="entry name" value="NAD(P)-bd_dom_sf"/>
</dbReference>
<evidence type="ECO:0000313" key="7">
    <source>
        <dbReference type="Proteomes" id="UP000546200"/>
    </source>
</evidence>
<dbReference type="PANTHER" id="PTHR44196">
    <property type="entry name" value="DEHYDROGENASE/REDUCTASE SDR FAMILY MEMBER 7B"/>
    <property type="match status" value="1"/>
</dbReference>
<organism evidence="6 7">
    <name type="scientific">Sphingomonas aerophila</name>
    <dbReference type="NCBI Taxonomy" id="1344948"/>
    <lineage>
        <taxon>Bacteria</taxon>
        <taxon>Pseudomonadati</taxon>
        <taxon>Pseudomonadota</taxon>
        <taxon>Alphaproteobacteria</taxon>
        <taxon>Sphingomonadales</taxon>
        <taxon>Sphingomonadaceae</taxon>
        <taxon>Sphingomonas</taxon>
    </lineage>
</organism>
<dbReference type="PANTHER" id="PTHR44196:SF1">
    <property type="entry name" value="DEHYDROGENASE_REDUCTASE SDR FAMILY MEMBER 7B"/>
    <property type="match status" value="1"/>
</dbReference>
<proteinExistence type="inferred from homology"/>
<keyword evidence="7" id="KW-1185">Reference proteome</keyword>
<feature type="domain" description="Ketoreductase" evidence="5">
    <location>
        <begin position="10"/>
        <end position="195"/>
    </location>
</feature>
<gene>
    <name evidence="6" type="ORF">FHS94_003408</name>
</gene>
<evidence type="ECO:0000313" key="6">
    <source>
        <dbReference type="EMBL" id="MBB5716542.1"/>
    </source>
</evidence>
<dbReference type="SMART" id="SM00822">
    <property type="entry name" value="PKS_KR"/>
    <property type="match status" value="1"/>
</dbReference>
<comment type="similarity">
    <text evidence="1 3">Belongs to the short-chain dehydrogenases/reductases (SDR) family.</text>
</comment>
<dbReference type="InterPro" id="IPR057326">
    <property type="entry name" value="KR_dom"/>
</dbReference>
<protein>
    <submittedName>
        <fullName evidence="6">Short-subunit dehydrogenase</fullName>
    </submittedName>
</protein>
<keyword evidence="2" id="KW-0560">Oxidoreductase</keyword>
<dbReference type="Proteomes" id="UP000546200">
    <property type="component" value="Unassembled WGS sequence"/>
</dbReference>
<dbReference type="SUPFAM" id="SSF51735">
    <property type="entry name" value="NAD(P)-binding Rossmann-fold domains"/>
    <property type="match status" value="1"/>
</dbReference>
<dbReference type="InterPro" id="IPR002347">
    <property type="entry name" value="SDR_fam"/>
</dbReference>
<dbReference type="PRINTS" id="PR00080">
    <property type="entry name" value="SDRFAMILY"/>
</dbReference>
<dbReference type="PRINTS" id="PR00081">
    <property type="entry name" value="GDHRDH"/>
</dbReference>
<dbReference type="EMBL" id="JACIJK010000011">
    <property type="protein sequence ID" value="MBB5716542.1"/>
    <property type="molecule type" value="Genomic_DNA"/>
</dbReference>
<evidence type="ECO:0000256" key="4">
    <source>
        <dbReference type="SAM" id="MobiDB-lite"/>
    </source>
</evidence>